<protein>
    <submittedName>
        <fullName evidence="1">Uncharacterized protein</fullName>
    </submittedName>
</protein>
<organism evidence="1">
    <name type="scientific">Anguilla anguilla</name>
    <name type="common">European freshwater eel</name>
    <name type="synonym">Muraena anguilla</name>
    <dbReference type="NCBI Taxonomy" id="7936"/>
    <lineage>
        <taxon>Eukaryota</taxon>
        <taxon>Metazoa</taxon>
        <taxon>Chordata</taxon>
        <taxon>Craniata</taxon>
        <taxon>Vertebrata</taxon>
        <taxon>Euteleostomi</taxon>
        <taxon>Actinopterygii</taxon>
        <taxon>Neopterygii</taxon>
        <taxon>Teleostei</taxon>
        <taxon>Anguilliformes</taxon>
        <taxon>Anguillidae</taxon>
        <taxon>Anguilla</taxon>
    </lineage>
</organism>
<sequence length="73" mass="8214">MLQTHLIHIPCTQEYSLHNQIASSSLVHGVRCNLSQRKTFLVILSSGILIRRFHRRTISHFCGIGPGTHPISP</sequence>
<dbReference type="EMBL" id="GBXM01007590">
    <property type="protein sequence ID" value="JAI00988.1"/>
    <property type="molecule type" value="Transcribed_RNA"/>
</dbReference>
<accession>A0A0E9XE26</accession>
<reference evidence="1" key="2">
    <citation type="journal article" date="2015" name="Fish Shellfish Immunol.">
        <title>Early steps in the European eel (Anguilla anguilla)-Vibrio vulnificus interaction in the gills: Role of the RtxA13 toxin.</title>
        <authorList>
            <person name="Callol A."/>
            <person name="Pajuelo D."/>
            <person name="Ebbesson L."/>
            <person name="Teles M."/>
            <person name="MacKenzie S."/>
            <person name="Amaro C."/>
        </authorList>
    </citation>
    <scope>NUCLEOTIDE SEQUENCE</scope>
</reference>
<name>A0A0E9XE26_ANGAN</name>
<dbReference type="AlphaFoldDB" id="A0A0E9XE26"/>
<evidence type="ECO:0000313" key="1">
    <source>
        <dbReference type="EMBL" id="JAI00988.1"/>
    </source>
</evidence>
<proteinExistence type="predicted"/>
<reference evidence="1" key="1">
    <citation type="submission" date="2014-11" db="EMBL/GenBank/DDBJ databases">
        <authorList>
            <person name="Amaro Gonzalez C."/>
        </authorList>
    </citation>
    <scope>NUCLEOTIDE SEQUENCE</scope>
</reference>